<dbReference type="SUPFAM" id="SSF53790">
    <property type="entry name" value="Tetrapyrrole methylase"/>
    <property type="match status" value="1"/>
</dbReference>
<protein>
    <submittedName>
        <fullName evidence="8">Precorrin-6A synthase (Deacetylating)</fullName>
    </submittedName>
</protein>
<dbReference type="NCBIfam" id="TIGR02434">
    <property type="entry name" value="CobF"/>
    <property type="match status" value="1"/>
</dbReference>
<evidence type="ECO:0000256" key="3">
    <source>
        <dbReference type="ARBA" id="ARBA00022603"/>
    </source>
</evidence>
<dbReference type="AlphaFoldDB" id="A0A542ZCR9"/>
<dbReference type="PIRSF" id="PIRSF036525">
    <property type="entry name" value="CobF"/>
    <property type="match status" value="1"/>
</dbReference>
<dbReference type="Proteomes" id="UP000316196">
    <property type="component" value="Unassembled WGS sequence"/>
</dbReference>
<reference evidence="8 9" key="1">
    <citation type="submission" date="2019-06" db="EMBL/GenBank/DDBJ databases">
        <title>Sequencing the genomes of 1000 actinobacteria strains.</title>
        <authorList>
            <person name="Klenk H.-P."/>
        </authorList>
    </citation>
    <scope>NUCLEOTIDE SEQUENCE [LARGE SCALE GENOMIC DNA]</scope>
    <source>
        <strain evidence="8 9">DSM 8251</strain>
    </source>
</reference>
<feature type="compositionally biased region" description="Pro residues" evidence="6">
    <location>
        <begin position="271"/>
        <end position="280"/>
    </location>
</feature>
<dbReference type="PANTHER" id="PTHR43467:SF1">
    <property type="entry name" value="PRECORRIN-6A SYNTHASE [DEACETYLATING]"/>
    <property type="match status" value="1"/>
</dbReference>
<keyword evidence="3" id="KW-0489">Methyltransferase</keyword>
<evidence type="ECO:0000256" key="5">
    <source>
        <dbReference type="ARBA" id="ARBA00022691"/>
    </source>
</evidence>
<dbReference type="InterPro" id="IPR014776">
    <property type="entry name" value="4pyrrole_Mease_sub2"/>
</dbReference>
<keyword evidence="5" id="KW-0949">S-adenosyl-L-methionine</keyword>
<dbReference type="Gene3D" id="3.40.1010.10">
    <property type="entry name" value="Cobalt-precorrin-4 Transmethylase, Domain 1"/>
    <property type="match status" value="1"/>
</dbReference>
<evidence type="ECO:0000313" key="8">
    <source>
        <dbReference type="EMBL" id="TQL58134.1"/>
    </source>
</evidence>
<dbReference type="InterPro" id="IPR000878">
    <property type="entry name" value="4pyrrol_Mease"/>
</dbReference>
<evidence type="ECO:0000259" key="7">
    <source>
        <dbReference type="Pfam" id="PF00590"/>
    </source>
</evidence>
<dbReference type="InterPro" id="IPR035996">
    <property type="entry name" value="4pyrrol_Methylase_sf"/>
</dbReference>
<dbReference type="RefSeq" id="WP_142093957.1">
    <property type="nucleotide sequence ID" value="NZ_BAAAMD010000004.1"/>
</dbReference>
<feature type="domain" description="Tetrapyrrole methylase" evidence="7">
    <location>
        <begin position="7"/>
        <end position="233"/>
    </location>
</feature>
<dbReference type="Pfam" id="PF00590">
    <property type="entry name" value="TP_methylase"/>
    <property type="match status" value="1"/>
</dbReference>
<dbReference type="GO" id="GO:0032259">
    <property type="term" value="P:methylation"/>
    <property type="evidence" value="ECO:0007669"/>
    <property type="project" value="UniProtKB-KW"/>
</dbReference>
<keyword evidence="9" id="KW-1185">Reference proteome</keyword>
<dbReference type="InterPro" id="IPR014777">
    <property type="entry name" value="4pyrrole_Mease_sub1"/>
</dbReference>
<comment type="caution">
    <text evidence="8">The sequence shown here is derived from an EMBL/GenBank/DDBJ whole genome shotgun (WGS) entry which is preliminary data.</text>
</comment>
<dbReference type="InterPro" id="IPR012797">
    <property type="entry name" value="CobF"/>
</dbReference>
<feature type="region of interest" description="Disordered" evidence="6">
    <location>
        <begin position="261"/>
        <end position="280"/>
    </location>
</feature>
<keyword evidence="2" id="KW-0169">Cobalamin biosynthesis</keyword>
<organism evidence="8 9">
    <name type="scientific">Propioniferax innocua</name>
    <dbReference type="NCBI Taxonomy" id="1753"/>
    <lineage>
        <taxon>Bacteria</taxon>
        <taxon>Bacillati</taxon>
        <taxon>Actinomycetota</taxon>
        <taxon>Actinomycetes</taxon>
        <taxon>Propionibacteriales</taxon>
        <taxon>Propionibacteriaceae</taxon>
        <taxon>Propioniferax</taxon>
    </lineage>
</organism>
<gene>
    <name evidence="8" type="ORF">FB460_1987</name>
</gene>
<dbReference type="EMBL" id="VFOR01000002">
    <property type="protein sequence ID" value="TQL58134.1"/>
    <property type="molecule type" value="Genomic_DNA"/>
</dbReference>
<keyword evidence="4" id="KW-0808">Transferase</keyword>
<dbReference type="GO" id="GO:0009236">
    <property type="term" value="P:cobalamin biosynthetic process"/>
    <property type="evidence" value="ECO:0007669"/>
    <property type="project" value="UniProtKB-KW"/>
</dbReference>
<dbReference type="CDD" id="cd11643">
    <property type="entry name" value="Precorrin-6A-synthase"/>
    <property type="match status" value="1"/>
</dbReference>
<dbReference type="Gene3D" id="3.30.950.10">
    <property type="entry name" value="Methyltransferase, Cobalt-precorrin-4 Transmethylase, Domain 2"/>
    <property type="match status" value="1"/>
</dbReference>
<sequence length="280" mass="30976">MVASYEVIGIGCGGEDQLTLAAIEAMNRVDVFLVPDKGDATSDLRLLRRRLCERHMRHPHRMIEIPDADRGPDAQRTAQEYRAGVEAWHDRRVAAHLVAIDDLLRAGASDLHIGFLVWGDPAFYDSTLRLVTHLQQVHPAPVHVEPGISAVQQLAASHGIVLNRIGKPVVITTGRRLLQDWPIGTRNPEADAVVMLNGRFPAEELKGHGIEIHWGAYLGSPHEMLVHGLVDDVADEIIDLRERGRAEHGWMMDIYLLRAPETPAGETQPGEPQPGEPPRS</sequence>
<evidence type="ECO:0000256" key="2">
    <source>
        <dbReference type="ARBA" id="ARBA00022573"/>
    </source>
</evidence>
<dbReference type="PANTHER" id="PTHR43467">
    <property type="entry name" value="COBALT-PRECORRIN-2 C(20)-METHYLTRANSFERASE"/>
    <property type="match status" value="1"/>
</dbReference>
<dbReference type="OrthoDB" id="9787471at2"/>
<accession>A0A542ZCR9</accession>
<evidence type="ECO:0000256" key="4">
    <source>
        <dbReference type="ARBA" id="ARBA00022679"/>
    </source>
</evidence>
<proteinExistence type="predicted"/>
<comment type="pathway">
    <text evidence="1">Cofactor biosynthesis; adenosylcobalamin biosynthesis.</text>
</comment>
<name>A0A542ZCR9_9ACTN</name>
<evidence type="ECO:0000313" key="9">
    <source>
        <dbReference type="Proteomes" id="UP000316196"/>
    </source>
</evidence>
<evidence type="ECO:0000256" key="1">
    <source>
        <dbReference type="ARBA" id="ARBA00004953"/>
    </source>
</evidence>
<evidence type="ECO:0000256" key="6">
    <source>
        <dbReference type="SAM" id="MobiDB-lite"/>
    </source>
</evidence>
<dbReference type="GO" id="GO:0043819">
    <property type="term" value="F:precorrin-6A synthase (deacetylating) activity"/>
    <property type="evidence" value="ECO:0007669"/>
    <property type="project" value="InterPro"/>
</dbReference>